<accession>A0A3S8ZX45</accession>
<dbReference type="OrthoDB" id="9031471at2"/>
<dbReference type="PANTHER" id="PTHR22642:SF2">
    <property type="entry name" value="PROTEIN LONG AFTER FAR-RED 3"/>
    <property type="match status" value="1"/>
</dbReference>
<dbReference type="SUPFAM" id="SSF51338">
    <property type="entry name" value="Composite domain of metallo-dependent hydrolases"/>
    <property type="match status" value="1"/>
</dbReference>
<dbReference type="Gene3D" id="3.10.310.70">
    <property type="match status" value="1"/>
</dbReference>
<reference evidence="2 3" key="1">
    <citation type="submission" date="2018-12" db="EMBL/GenBank/DDBJ databases">
        <title>Complete genome sequence of Iodobacter sp. H11R3.</title>
        <authorList>
            <person name="Bae J.-W."/>
        </authorList>
    </citation>
    <scope>NUCLEOTIDE SEQUENCE [LARGE SCALE GENOMIC DNA]</scope>
    <source>
        <strain evidence="2 3">H11R3</strain>
    </source>
</reference>
<dbReference type="InterPro" id="IPR033932">
    <property type="entry name" value="YtcJ-like"/>
</dbReference>
<dbReference type="PANTHER" id="PTHR22642">
    <property type="entry name" value="IMIDAZOLONEPROPIONASE"/>
    <property type="match status" value="1"/>
</dbReference>
<organism evidence="2 3">
    <name type="scientific">Iodobacter ciconiae</name>
    <dbReference type="NCBI Taxonomy" id="2496266"/>
    <lineage>
        <taxon>Bacteria</taxon>
        <taxon>Pseudomonadati</taxon>
        <taxon>Pseudomonadota</taxon>
        <taxon>Betaproteobacteria</taxon>
        <taxon>Neisseriales</taxon>
        <taxon>Chitinibacteraceae</taxon>
        <taxon>Iodobacter</taxon>
    </lineage>
</organism>
<dbReference type="CDD" id="cd01300">
    <property type="entry name" value="YtcJ_like"/>
    <property type="match status" value="1"/>
</dbReference>
<evidence type="ECO:0000313" key="2">
    <source>
        <dbReference type="EMBL" id="AZN38036.1"/>
    </source>
</evidence>
<sequence length="555" mass="61092">MNFSFAASPVQFADTIYYGGDIVTVNDQQASAEALAVKDGVIVAVGERKALAQFKGHKTKMVNLRGQTLLPAFMDAHSHYINSLSVANQVNVYAPPAGPGTSPESIVAELKKFVKAHKIPKGVLIQAYGYDENVMPEGRQLNRDHLDAVFPDHPVLVNHVSMHGGVLNSAAMKKWKFTAEMQTPPGGVILRKPGTAEPYGLIMETAFLPVFADLPKPETDEEIIAATRAGQMMYARAGITTAHEGATHAADLKVMQKASKAGVNIIDVVAYPFITDLEEVLKDNPPESFGKYNQRLKLGGVKITIDGSPQGKTAYFTQPYLTGGPGGEENWTGEPTFPEEWVKKAVKQVYELNVPLNLHANGDAAIDLFLRAHEYAAVGDLSRDRRTTVIHSQFVRKDQMAKYAEYKIIPSLYTLHTFYFAEAHKANRGFEQASYLSPMRDAIDMGLHPSNHTDFVVAPLDQMFMLWSAVNRVSRAGEVYGADQRVTPLEALKAMTINVAFQYKEEASKGSLETGKLADLVILDQNPLKVAPMKIKDIRVMATIKEGKTIYQREK</sequence>
<dbReference type="EMBL" id="CP034433">
    <property type="protein sequence ID" value="AZN38036.1"/>
    <property type="molecule type" value="Genomic_DNA"/>
</dbReference>
<keyword evidence="2" id="KW-0378">Hydrolase</keyword>
<name>A0A3S8ZX45_9NEIS</name>
<evidence type="ECO:0000313" key="3">
    <source>
        <dbReference type="Proteomes" id="UP000282438"/>
    </source>
</evidence>
<dbReference type="InterPro" id="IPR013108">
    <property type="entry name" value="Amidohydro_3"/>
</dbReference>
<dbReference type="Proteomes" id="UP000282438">
    <property type="component" value="Chromosome"/>
</dbReference>
<dbReference type="Gene3D" id="3.20.20.140">
    <property type="entry name" value="Metal-dependent hydrolases"/>
    <property type="match status" value="1"/>
</dbReference>
<dbReference type="Gene3D" id="2.30.40.10">
    <property type="entry name" value="Urease, subunit C, domain 1"/>
    <property type="match status" value="1"/>
</dbReference>
<evidence type="ECO:0000259" key="1">
    <source>
        <dbReference type="Pfam" id="PF07969"/>
    </source>
</evidence>
<dbReference type="InterPro" id="IPR011059">
    <property type="entry name" value="Metal-dep_hydrolase_composite"/>
</dbReference>
<proteinExistence type="predicted"/>
<feature type="domain" description="Amidohydrolase 3" evidence="1">
    <location>
        <begin position="61"/>
        <end position="551"/>
    </location>
</feature>
<dbReference type="Pfam" id="PF07969">
    <property type="entry name" value="Amidohydro_3"/>
    <property type="match status" value="1"/>
</dbReference>
<dbReference type="InterPro" id="IPR032466">
    <property type="entry name" value="Metal_Hydrolase"/>
</dbReference>
<dbReference type="SUPFAM" id="SSF51556">
    <property type="entry name" value="Metallo-dependent hydrolases"/>
    <property type="match status" value="1"/>
</dbReference>
<dbReference type="GO" id="GO:0016810">
    <property type="term" value="F:hydrolase activity, acting on carbon-nitrogen (but not peptide) bonds"/>
    <property type="evidence" value="ECO:0007669"/>
    <property type="project" value="InterPro"/>
</dbReference>
<protein>
    <submittedName>
        <fullName evidence="2">Amidohydrolase</fullName>
    </submittedName>
</protein>
<gene>
    <name evidence="2" type="ORF">EJO50_01090</name>
</gene>
<keyword evidence="3" id="KW-1185">Reference proteome</keyword>
<dbReference type="AlphaFoldDB" id="A0A3S8ZX45"/>
<dbReference type="KEGG" id="iod:EJO50_01090"/>